<dbReference type="Proteomes" id="UP000054321">
    <property type="component" value="Unassembled WGS sequence"/>
</dbReference>
<dbReference type="HOGENOM" id="CLU_002639_5_5_1"/>
<evidence type="ECO:0000313" key="3">
    <source>
        <dbReference type="Proteomes" id="UP000054321"/>
    </source>
</evidence>
<feature type="domain" description="Heterokaryon incompatibility" evidence="1">
    <location>
        <begin position="130"/>
        <end position="277"/>
    </location>
</feature>
<evidence type="ECO:0000313" key="2">
    <source>
        <dbReference type="EMBL" id="KIN06282.1"/>
    </source>
</evidence>
<organism evidence="2 3">
    <name type="scientific">Oidiodendron maius (strain Zn)</name>
    <dbReference type="NCBI Taxonomy" id="913774"/>
    <lineage>
        <taxon>Eukaryota</taxon>
        <taxon>Fungi</taxon>
        <taxon>Dikarya</taxon>
        <taxon>Ascomycota</taxon>
        <taxon>Pezizomycotina</taxon>
        <taxon>Leotiomycetes</taxon>
        <taxon>Leotiomycetes incertae sedis</taxon>
        <taxon>Myxotrichaceae</taxon>
        <taxon>Oidiodendron</taxon>
    </lineage>
</organism>
<reference evidence="2 3" key="1">
    <citation type="submission" date="2014-04" db="EMBL/GenBank/DDBJ databases">
        <authorList>
            <consortium name="DOE Joint Genome Institute"/>
            <person name="Kuo A."/>
            <person name="Martino E."/>
            <person name="Perotto S."/>
            <person name="Kohler A."/>
            <person name="Nagy L.G."/>
            <person name="Floudas D."/>
            <person name="Copeland A."/>
            <person name="Barry K.W."/>
            <person name="Cichocki N."/>
            <person name="Veneault-Fourrey C."/>
            <person name="LaButti K."/>
            <person name="Lindquist E.A."/>
            <person name="Lipzen A."/>
            <person name="Lundell T."/>
            <person name="Morin E."/>
            <person name="Murat C."/>
            <person name="Sun H."/>
            <person name="Tunlid A."/>
            <person name="Henrissat B."/>
            <person name="Grigoriev I.V."/>
            <person name="Hibbett D.S."/>
            <person name="Martin F."/>
            <person name="Nordberg H.P."/>
            <person name="Cantor M.N."/>
            <person name="Hua S.X."/>
        </authorList>
    </citation>
    <scope>NUCLEOTIDE SEQUENCE [LARGE SCALE GENOMIC DNA]</scope>
    <source>
        <strain evidence="2 3">Zn</strain>
    </source>
</reference>
<dbReference type="PANTHER" id="PTHR33112">
    <property type="entry name" value="DOMAIN PROTEIN, PUTATIVE-RELATED"/>
    <property type="match status" value="1"/>
</dbReference>
<dbReference type="Pfam" id="PF06985">
    <property type="entry name" value="HET"/>
    <property type="match status" value="1"/>
</dbReference>
<dbReference type="EMBL" id="KN832871">
    <property type="protein sequence ID" value="KIN06282.1"/>
    <property type="molecule type" value="Genomic_DNA"/>
</dbReference>
<dbReference type="STRING" id="913774.A0A0C3HVN0"/>
<accession>A0A0C3HVN0</accession>
<sequence>MLVDSERFQQWLKGFRDENGQWRRTSTHLFGESVQQRWGQTEKDYVQYQVVDWRDCDRILENPIWGLTRPTNFDDSLPTVLQWFKLCNFEHGKCFRASSVMPTRVIDVNVQNGSSDLRLYHPPKGYNFPYVALSHCWGPSKTPPSSKTTKDNLTSFENEILASTLPTSFQDAIYVTRRLNIRYLWIDSLCIIQDDEDDWEIESAKMASIYQNAYVTIAATASASCKDTLLTPRPSATIFEFTGKDGRSEMIHARLHPLGSQSLLDSPLFKRAWAFQEMILSPRVLHFAEDQLYWKCRNDVFSEDCLVRLLSPLQNNFEAGKFTSQDEYGGWKLWWEWVQVYSTLALSNVTDKAAAFAGLTELYSQSRGEGEQPLAGLWRSDLHFGLLWYSIGPRRFTDLENVPSWSWFKMDNPIMSHSTINEMRGRNLRRTATIIEAAVHWTGHKLTSPLSGGAITMQSRIRPVNMQYLPATDQNLTQIVRACSSWISSTEQQHKFLWQARGPIFAMDAIAESVGTTPGQYTLYTVGSFSFDLDMPPRVPNVLCLEIVTAVNPSAQQVESESGRWLFRHDVLVVEPVIDNPDMYRRIGVGHILVGLYNLVEPSKEIESMSWDFFQNEQPYTVTVV</sequence>
<proteinExistence type="predicted"/>
<keyword evidence="3" id="KW-1185">Reference proteome</keyword>
<gene>
    <name evidence="2" type="ORF">OIDMADRAFT_49772</name>
</gene>
<protein>
    <recommendedName>
        <fullName evidence="1">Heterokaryon incompatibility domain-containing protein</fullName>
    </recommendedName>
</protein>
<dbReference type="InterPro" id="IPR010730">
    <property type="entry name" value="HET"/>
</dbReference>
<evidence type="ECO:0000259" key="1">
    <source>
        <dbReference type="Pfam" id="PF06985"/>
    </source>
</evidence>
<dbReference type="OrthoDB" id="5362512at2759"/>
<reference evidence="3" key="2">
    <citation type="submission" date="2015-01" db="EMBL/GenBank/DDBJ databases">
        <title>Evolutionary Origins and Diversification of the Mycorrhizal Mutualists.</title>
        <authorList>
            <consortium name="DOE Joint Genome Institute"/>
            <consortium name="Mycorrhizal Genomics Consortium"/>
            <person name="Kohler A."/>
            <person name="Kuo A."/>
            <person name="Nagy L.G."/>
            <person name="Floudas D."/>
            <person name="Copeland A."/>
            <person name="Barry K.W."/>
            <person name="Cichocki N."/>
            <person name="Veneault-Fourrey C."/>
            <person name="LaButti K."/>
            <person name="Lindquist E.A."/>
            <person name="Lipzen A."/>
            <person name="Lundell T."/>
            <person name="Morin E."/>
            <person name="Murat C."/>
            <person name="Riley R."/>
            <person name="Ohm R."/>
            <person name="Sun H."/>
            <person name="Tunlid A."/>
            <person name="Henrissat B."/>
            <person name="Grigoriev I.V."/>
            <person name="Hibbett D.S."/>
            <person name="Martin F."/>
        </authorList>
    </citation>
    <scope>NUCLEOTIDE SEQUENCE [LARGE SCALE GENOMIC DNA]</scope>
    <source>
        <strain evidence="3">Zn</strain>
    </source>
</reference>
<name>A0A0C3HVN0_OIDMZ</name>
<dbReference type="AlphaFoldDB" id="A0A0C3HVN0"/>
<dbReference type="PANTHER" id="PTHR33112:SF9">
    <property type="entry name" value="HETEROKARYON INCOMPATIBILITY DOMAIN-CONTAINING PROTEIN"/>
    <property type="match status" value="1"/>
</dbReference>
<dbReference type="InParanoid" id="A0A0C3HVN0"/>